<dbReference type="Proteomes" id="UP000250235">
    <property type="component" value="Unassembled WGS sequence"/>
</dbReference>
<proteinExistence type="predicted"/>
<keyword evidence="3" id="KW-1185">Reference proteome</keyword>
<keyword evidence="1" id="KW-0812">Transmembrane</keyword>
<sequence length="54" mass="5482">SSLPCFATVKLPIATCTLLPPTGTLRAPVTFLGNIVTSAVGLVAEAVIGLFILL</sequence>
<gene>
    <name evidence="2" type="ORF">F511_04144</name>
</gene>
<evidence type="ECO:0000313" key="3">
    <source>
        <dbReference type="Proteomes" id="UP000250235"/>
    </source>
</evidence>
<feature type="non-terminal residue" evidence="2">
    <location>
        <position position="1"/>
    </location>
</feature>
<dbReference type="OrthoDB" id="1222677at2759"/>
<organism evidence="2 3">
    <name type="scientific">Dorcoceras hygrometricum</name>
    <dbReference type="NCBI Taxonomy" id="472368"/>
    <lineage>
        <taxon>Eukaryota</taxon>
        <taxon>Viridiplantae</taxon>
        <taxon>Streptophyta</taxon>
        <taxon>Embryophyta</taxon>
        <taxon>Tracheophyta</taxon>
        <taxon>Spermatophyta</taxon>
        <taxon>Magnoliopsida</taxon>
        <taxon>eudicotyledons</taxon>
        <taxon>Gunneridae</taxon>
        <taxon>Pentapetalae</taxon>
        <taxon>asterids</taxon>
        <taxon>lamiids</taxon>
        <taxon>Lamiales</taxon>
        <taxon>Gesneriaceae</taxon>
        <taxon>Didymocarpoideae</taxon>
        <taxon>Trichosporeae</taxon>
        <taxon>Loxocarpinae</taxon>
        <taxon>Dorcoceras</taxon>
    </lineage>
</organism>
<feature type="transmembrane region" description="Helical" evidence="1">
    <location>
        <begin position="31"/>
        <end position="53"/>
    </location>
</feature>
<keyword evidence="1" id="KW-0472">Membrane</keyword>
<evidence type="ECO:0000256" key="1">
    <source>
        <dbReference type="SAM" id="Phobius"/>
    </source>
</evidence>
<dbReference type="EMBL" id="KV005645">
    <property type="protein sequence ID" value="KZV33919.1"/>
    <property type="molecule type" value="Genomic_DNA"/>
</dbReference>
<evidence type="ECO:0000313" key="2">
    <source>
        <dbReference type="EMBL" id="KZV33919.1"/>
    </source>
</evidence>
<keyword evidence="1" id="KW-1133">Transmembrane helix</keyword>
<reference evidence="2 3" key="1">
    <citation type="journal article" date="2015" name="Proc. Natl. Acad. Sci. U.S.A.">
        <title>The resurrection genome of Boea hygrometrica: A blueprint for survival of dehydration.</title>
        <authorList>
            <person name="Xiao L."/>
            <person name="Yang G."/>
            <person name="Zhang L."/>
            <person name="Yang X."/>
            <person name="Zhao S."/>
            <person name="Ji Z."/>
            <person name="Zhou Q."/>
            <person name="Hu M."/>
            <person name="Wang Y."/>
            <person name="Chen M."/>
            <person name="Xu Y."/>
            <person name="Jin H."/>
            <person name="Xiao X."/>
            <person name="Hu G."/>
            <person name="Bao F."/>
            <person name="Hu Y."/>
            <person name="Wan P."/>
            <person name="Li L."/>
            <person name="Deng X."/>
            <person name="Kuang T."/>
            <person name="Xiang C."/>
            <person name="Zhu J.K."/>
            <person name="Oliver M.J."/>
            <person name="He Y."/>
        </authorList>
    </citation>
    <scope>NUCLEOTIDE SEQUENCE [LARGE SCALE GENOMIC DNA]</scope>
    <source>
        <strain evidence="3">cv. XS01</strain>
    </source>
</reference>
<accession>A0A2Z7BKM9</accession>
<protein>
    <submittedName>
        <fullName evidence="2">Uncharacterized protein</fullName>
    </submittedName>
</protein>
<name>A0A2Z7BKM9_9LAMI</name>
<dbReference type="AlphaFoldDB" id="A0A2Z7BKM9"/>